<dbReference type="RefSeq" id="WP_086537810.1">
    <property type="nucleotide sequence ID" value="NZ_NGFO01000052.1"/>
</dbReference>
<dbReference type="PANTHER" id="PTHR10434">
    <property type="entry name" value="1-ACYL-SN-GLYCEROL-3-PHOSPHATE ACYLTRANSFERASE"/>
    <property type="match status" value="1"/>
</dbReference>
<dbReference type="GO" id="GO:0003841">
    <property type="term" value="F:1-acylglycerol-3-phosphate O-acyltransferase activity"/>
    <property type="evidence" value="ECO:0007669"/>
    <property type="project" value="TreeGrafter"/>
</dbReference>
<dbReference type="CDD" id="cd07989">
    <property type="entry name" value="LPLAT_AGPAT-like"/>
    <property type="match status" value="1"/>
</dbReference>
<dbReference type="InterPro" id="IPR002123">
    <property type="entry name" value="Plipid/glycerol_acylTrfase"/>
</dbReference>
<keyword evidence="3" id="KW-0812">Transmembrane</keyword>
<dbReference type="GO" id="GO:0006654">
    <property type="term" value="P:phosphatidic acid biosynthetic process"/>
    <property type="evidence" value="ECO:0007669"/>
    <property type="project" value="TreeGrafter"/>
</dbReference>
<comment type="caution">
    <text evidence="5">The sequence shown here is derived from an EMBL/GenBank/DDBJ whole genome shotgun (WGS) entry which is preliminary data.</text>
</comment>
<dbReference type="SUPFAM" id="SSF69593">
    <property type="entry name" value="Glycerol-3-phosphate (1)-acyltransferase"/>
    <property type="match status" value="1"/>
</dbReference>
<dbReference type="PANTHER" id="PTHR10434:SF11">
    <property type="entry name" value="1-ACYL-SN-GLYCEROL-3-PHOSPHATE ACYLTRANSFERASE"/>
    <property type="match status" value="1"/>
</dbReference>
<evidence type="ECO:0000313" key="5">
    <source>
        <dbReference type="EMBL" id="OUC75758.1"/>
    </source>
</evidence>
<organism evidence="5 6">
    <name type="scientific">Gordonia lacunae</name>
    <dbReference type="NCBI Taxonomy" id="417102"/>
    <lineage>
        <taxon>Bacteria</taxon>
        <taxon>Bacillati</taxon>
        <taxon>Actinomycetota</taxon>
        <taxon>Actinomycetes</taxon>
        <taxon>Mycobacteriales</taxon>
        <taxon>Gordoniaceae</taxon>
        <taxon>Gordonia</taxon>
    </lineage>
</organism>
<dbReference type="AlphaFoldDB" id="A0A243Q3B0"/>
<protein>
    <submittedName>
        <fullName evidence="5">1-acyl-sn-glycerol-3-phosphate acyltransferase</fullName>
    </submittedName>
</protein>
<dbReference type="Proteomes" id="UP000194632">
    <property type="component" value="Unassembled WGS sequence"/>
</dbReference>
<dbReference type="OrthoDB" id="9808424at2"/>
<feature type="transmembrane region" description="Helical" evidence="3">
    <location>
        <begin position="7"/>
        <end position="27"/>
    </location>
</feature>
<dbReference type="STRING" id="417102.CA982_24970"/>
<name>A0A243Q3B0_9ACTN</name>
<dbReference type="EMBL" id="NGFO01000052">
    <property type="protein sequence ID" value="OUC75758.1"/>
    <property type="molecule type" value="Genomic_DNA"/>
</dbReference>
<keyword evidence="3" id="KW-1133">Transmembrane helix</keyword>
<evidence type="ECO:0000256" key="1">
    <source>
        <dbReference type="ARBA" id="ARBA00022679"/>
    </source>
</evidence>
<evidence type="ECO:0000256" key="2">
    <source>
        <dbReference type="ARBA" id="ARBA00023315"/>
    </source>
</evidence>
<proteinExistence type="predicted"/>
<sequence>MHVRTRLAYALCRYILIGPALVVWARPRIAGREHLPTRGPVIVAANHLSVLDSFYLALAARRPVTFLAKREYFERPGPVGRLQRWFFLTLGQIPVDRRGGTEASSALRRAVEILNDGGAWGIHPEGTRSPDGRMYRGRTGAVRVALITGAPLVPVAISGTGRADGRSSGRRRVTIDILPALDLRSGYVDEDRIRVLTDELMATICERSGQSYIDEYARRWTSGDERPGAA</sequence>
<reference evidence="5 6" key="1">
    <citation type="submission" date="2017-05" db="EMBL/GenBank/DDBJ databases">
        <title>Biotechnological potential of actinobacteria isolated from South African environments.</title>
        <authorList>
            <person name="Le Roes-Hill M."/>
            <person name="Prins A."/>
            <person name="Durrell K.A."/>
        </authorList>
    </citation>
    <scope>NUCLEOTIDE SEQUENCE [LARGE SCALE GENOMIC DNA]</scope>
    <source>
        <strain evidence="5">BS2</strain>
    </source>
</reference>
<evidence type="ECO:0000259" key="4">
    <source>
        <dbReference type="SMART" id="SM00563"/>
    </source>
</evidence>
<evidence type="ECO:0000256" key="3">
    <source>
        <dbReference type="SAM" id="Phobius"/>
    </source>
</evidence>
<keyword evidence="1 5" id="KW-0808">Transferase</keyword>
<dbReference type="Pfam" id="PF01553">
    <property type="entry name" value="Acyltransferase"/>
    <property type="match status" value="1"/>
</dbReference>
<gene>
    <name evidence="5" type="ORF">CA982_24970</name>
</gene>
<dbReference type="GO" id="GO:0005886">
    <property type="term" value="C:plasma membrane"/>
    <property type="evidence" value="ECO:0007669"/>
    <property type="project" value="TreeGrafter"/>
</dbReference>
<keyword evidence="6" id="KW-1185">Reference proteome</keyword>
<accession>A0A243Q3B0</accession>
<keyword evidence="3" id="KW-0472">Membrane</keyword>
<keyword evidence="2 5" id="KW-0012">Acyltransferase</keyword>
<evidence type="ECO:0000313" key="6">
    <source>
        <dbReference type="Proteomes" id="UP000194632"/>
    </source>
</evidence>
<feature type="domain" description="Phospholipid/glycerol acyltransferase" evidence="4">
    <location>
        <begin position="41"/>
        <end position="160"/>
    </location>
</feature>
<dbReference type="SMART" id="SM00563">
    <property type="entry name" value="PlsC"/>
    <property type="match status" value="1"/>
</dbReference>